<proteinExistence type="predicted"/>
<dbReference type="Proteomes" id="UP000317291">
    <property type="component" value="Unassembled WGS sequence"/>
</dbReference>
<accession>A0A5C5RCP6</accession>
<name>A0A5C5RCP6_9ACTN</name>
<evidence type="ECO:0000313" key="2">
    <source>
        <dbReference type="Proteomes" id="UP000317291"/>
    </source>
</evidence>
<dbReference type="AlphaFoldDB" id="A0A5C5RCP6"/>
<gene>
    <name evidence="1" type="ORF">FK529_07055</name>
</gene>
<organism evidence="1 2">
    <name type="scientific">Tsukamurella asaccharolytica</name>
    <dbReference type="NCBI Taxonomy" id="2592067"/>
    <lineage>
        <taxon>Bacteria</taxon>
        <taxon>Bacillati</taxon>
        <taxon>Actinomycetota</taxon>
        <taxon>Actinomycetes</taxon>
        <taxon>Mycobacteriales</taxon>
        <taxon>Tsukamurellaceae</taxon>
        <taxon>Tsukamurella</taxon>
    </lineage>
</organism>
<keyword evidence="2" id="KW-1185">Reference proteome</keyword>
<reference evidence="1 2" key="1">
    <citation type="submission" date="2019-06" db="EMBL/GenBank/DDBJ databases">
        <title>Tsukamurella conjunctivitidis sp. nov., Tsukamurella assacharolytica sp. nov. and Tsukamurella sputae sp. nov. isolated from patients with conjunctivitis, bacteraemia (lymphoma) and respiratory infection (sputum) in Hong Kong.</title>
        <authorList>
            <person name="Teng J.L.L."/>
            <person name="Lee H.H."/>
            <person name="Fong J.Y.H."/>
            <person name="Fok K.M.N."/>
            <person name="Lau S.K.P."/>
            <person name="Woo P.C.Y."/>
        </authorList>
    </citation>
    <scope>NUCLEOTIDE SEQUENCE [LARGE SCALE GENOMIC DNA]</scope>
    <source>
        <strain evidence="1 2">HKU71</strain>
    </source>
</reference>
<evidence type="ECO:0000313" key="1">
    <source>
        <dbReference type="EMBL" id="TWS19901.1"/>
    </source>
</evidence>
<dbReference type="EMBL" id="VIGW01000003">
    <property type="protein sequence ID" value="TWS19901.1"/>
    <property type="molecule type" value="Genomic_DNA"/>
</dbReference>
<dbReference type="RefSeq" id="WP_146560279.1">
    <property type="nucleotide sequence ID" value="NZ_VIGW01000003.1"/>
</dbReference>
<protein>
    <submittedName>
        <fullName evidence="1">Uncharacterized protein</fullName>
    </submittedName>
</protein>
<comment type="caution">
    <text evidence="1">The sequence shown here is derived from an EMBL/GenBank/DDBJ whole genome shotgun (WGS) entry which is preliminary data.</text>
</comment>
<dbReference type="OrthoDB" id="4774093at2"/>
<sequence>MDTFTGRELYDAFHADFDAVTDRDARIFDAEGRLVAAGRLSGLRFDDSDGTEKVEYSFLSLHDDVLWEPTHRIVLAPQPVQ</sequence>